<gene>
    <name evidence="1" type="ORF">A5CPEGH6_17170</name>
</gene>
<evidence type="ECO:0000313" key="1">
    <source>
        <dbReference type="EMBL" id="BBL07079.1"/>
    </source>
</evidence>
<evidence type="ECO:0000313" key="2">
    <source>
        <dbReference type="Proteomes" id="UP000319374"/>
    </source>
</evidence>
<name>A0A4Y1X3N7_9BACT</name>
<accession>A0A4Y1X3N7</accession>
<dbReference type="EMBL" id="AP019736">
    <property type="protein sequence ID" value="BBL07079.1"/>
    <property type="molecule type" value="Genomic_DNA"/>
</dbReference>
<proteinExistence type="predicted"/>
<protein>
    <submittedName>
        <fullName evidence="1">Uncharacterized protein</fullName>
    </submittedName>
</protein>
<dbReference type="AlphaFoldDB" id="A0A4Y1X3N7"/>
<organism evidence="1 2">
    <name type="scientific">Alistipes dispar</name>
    <dbReference type="NCBI Taxonomy" id="2585119"/>
    <lineage>
        <taxon>Bacteria</taxon>
        <taxon>Pseudomonadati</taxon>
        <taxon>Bacteroidota</taxon>
        <taxon>Bacteroidia</taxon>
        <taxon>Bacteroidales</taxon>
        <taxon>Rikenellaceae</taxon>
        <taxon>Alistipes</taxon>
    </lineage>
</organism>
<keyword evidence="2" id="KW-1185">Reference proteome</keyword>
<sequence>MIMKIVFYGIPEEEVRRLAGRYGFGLCRSFGEFVAGGGRKMLLQPLLRTDGERLDFFGRMARYGASVDAVVVSCADDFSAVHYCSQPGRFFSVSGEAGEEALEYELTRIVETRLGLVCAHEGVEP</sequence>
<reference evidence="2" key="1">
    <citation type="submission" date="2019-06" db="EMBL/GenBank/DDBJ databases">
        <title>Alistipes onderdonkii subsp. vulgaris subsp. nov., Alistipes dispar sp. nov. and Alistipes communis sp. nov., isolated from human faeces, and creation of Alistipes onderdonkii subsp. onderdonkii subsp. nov.</title>
        <authorList>
            <person name="Sakamoto M."/>
            <person name="Ikeyama N."/>
            <person name="Ogata Y."/>
            <person name="Suda W."/>
            <person name="Iino T."/>
            <person name="Hattori M."/>
            <person name="Ohkuma M."/>
        </authorList>
    </citation>
    <scope>NUCLEOTIDE SEQUENCE [LARGE SCALE GENOMIC DNA]</scope>
    <source>
        <strain evidence="2">5CPEGH6</strain>
    </source>
</reference>
<dbReference type="KEGG" id="ada:A5CPEGH6_17170"/>
<dbReference type="Proteomes" id="UP000319374">
    <property type="component" value="Chromosome"/>
</dbReference>